<dbReference type="InterPro" id="IPR014729">
    <property type="entry name" value="Rossmann-like_a/b/a_fold"/>
</dbReference>
<evidence type="ECO:0000256" key="4">
    <source>
        <dbReference type="SAM" id="MobiDB-lite"/>
    </source>
</evidence>
<dbReference type="PANTHER" id="PTHR45937">
    <property type="entry name" value="ASPARAGINE SYNTHETASE DOMAIN-CONTAINING PROTEIN 1"/>
    <property type="match status" value="1"/>
</dbReference>
<feature type="region of interest" description="Disordered" evidence="4">
    <location>
        <begin position="511"/>
        <end position="532"/>
    </location>
</feature>
<feature type="compositionally biased region" description="Acidic residues" evidence="4">
    <location>
        <begin position="516"/>
        <end position="525"/>
    </location>
</feature>
<dbReference type="SUPFAM" id="SSF52402">
    <property type="entry name" value="Adenine nucleotide alpha hydrolases-like"/>
    <property type="match status" value="1"/>
</dbReference>
<keyword evidence="3" id="KW-0315">Glutamine amidotransferase</keyword>
<dbReference type="PANTHER" id="PTHR45937:SF1">
    <property type="entry name" value="ASPARAGINE SYNTHETASE DOMAIN-CONTAINING PROTEIN 1"/>
    <property type="match status" value="1"/>
</dbReference>
<dbReference type="Gene3D" id="3.60.20.10">
    <property type="entry name" value="Glutamine Phosphoribosylpyrophosphate, subunit 1, domain 1"/>
    <property type="match status" value="1"/>
</dbReference>
<evidence type="ECO:0000256" key="1">
    <source>
        <dbReference type="ARBA" id="ARBA00022605"/>
    </source>
</evidence>
<dbReference type="InterPro" id="IPR029055">
    <property type="entry name" value="Ntn_hydrolases_N"/>
</dbReference>
<dbReference type="PROSITE" id="PS51278">
    <property type="entry name" value="GATASE_TYPE_2"/>
    <property type="match status" value="1"/>
</dbReference>
<accession>A0A9P7U034</accession>
<sequence>MCGCHAAIYTAGACPQSAALERRLRNRGPDHQATVTKYLDDSHATILALTSTVLSLRGDHVAKQPLVDPSTGSVLCWNGEAWKIRGREVQGNDAEAIMALLSEASRSPCAVDDGGTSVLRVLRDIEGPFAFIYYDEAAKRLFYGRDRLGRRSLLVKAGDPFLLASVADDCAVGGWTEVEADGVYVLQFPRGDADVDAETRELGEYVPVRHDWVDDGSFISGIGVFNRAIPAEHSRLTKQSGVVEQLRRRLTESLRLRVQQIPVPPGAIMTSTTGATSTASDARVAVLFSGGLDCTVLARLASDLLPDDQPIDLLNVAFENPRIASQHKGLSQDELYELCPDRITGRKSFAELVQACPLRSFRLITVNIPFTLTSEHRAEVVELMYPHGTEMDLSIAFALYFAARGEGLCQTSVDSHQVRPYKTTARVLLSGLGADELFGGYVRHATAYSRRGYEGLVEELQLDVSRLGKRNLGRDDRVMAHWGKEVRFPFLDEDFVRWAIGLSVEEKCDFAHPEVEGESEGESEGEGQALPEPGKRILRLLAQELGMVEVAREKKRAIQFGARTAKMESGKVKGTTLISP</sequence>
<dbReference type="CDD" id="cd01991">
    <property type="entry name" value="Asn_synthase_B_C"/>
    <property type="match status" value="1"/>
</dbReference>
<name>A0A9P7U034_9HYPO</name>
<protein>
    <recommendedName>
        <fullName evidence="5">Glutamine amidotransferase type-2 domain-containing protein</fullName>
    </recommendedName>
</protein>
<evidence type="ECO:0000256" key="3">
    <source>
        <dbReference type="ARBA" id="ARBA00022962"/>
    </source>
</evidence>
<dbReference type="Pfam" id="PF00733">
    <property type="entry name" value="Asn_synthase"/>
    <property type="match status" value="1"/>
</dbReference>
<gene>
    <name evidence="6" type="ORF">E4U09_006493</name>
</gene>
<dbReference type="AlphaFoldDB" id="A0A9P7U034"/>
<dbReference type="SUPFAM" id="SSF56235">
    <property type="entry name" value="N-terminal nucleophile aminohydrolases (Ntn hydrolases)"/>
    <property type="match status" value="1"/>
</dbReference>
<keyword evidence="1" id="KW-0028">Amino-acid biosynthesis</keyword>
<dbReference type="InterPro" id="IPR017932">
    <property type="entry name" value="GATase_2_dom"/>
</dbReference>
<dbReference type="InterPro" id="IPR051857">
    <property type="entry name" value="Asn_synthetase_domain"/>
</dbReference>
<evidence type="ECO:0000313" key="7">
    <source>
        <dbReference type="Proteomes" id="UP000707071"/>
    </source>
</evidence>
<evidence type="ECO:0000313" key="6">
    <source>
        <dbReference type="EMBL" id="KAG6286837.1"/>
    </source>
</evidence>
<dbReference type="GO" id="GO:0006529">
    <property type="term" value="P:asparagine biosynthetic process"/>
    <property type="evidence" value="ECO:0007669"/>
    <property type="project" value="UniProtKB-KW"/>
</dbReference>
<comment type="caution">
    <text evidence="6">The sequence shown here is derived from an EMBL/GenBank/DDBJ whole genome shotgun (WGS) entry which is preliminary data.</text>
</comment>
<keyword evidence="2" id="KW-0061">Asparagine biosynthesis</keyword>
<dbReference type="Proteomes" id="UP000707071">
    <property type="component" value="Unassembled WGS sequence"/>
</dbReference>
<reference evidence="6 7" key="1">
    <citation type="journal article" date="2020" name="bioRxiv">
        <title>Whole genome comparisons of ergot fungi reveals the divergence and evolution of species within the genus Claviceps are the result of varying mechanisms driving genome evolution and host range expansion.</title>
        <authorList>
            <person name="Wyka S.A."/>
            <person name="Mondo S.J."/>
            <person name="Liu M."/>
            <person name="Dettman J."/>
            <person name="Nalam V."/>
            <person name="Broders K.D."/>
        </authorList>
    </citation>
    <scope>NUCLEOTIDE SEQUENCE [LARGE SCALE GENOMIC DNA]</scope>
    <source>
        <strain evidence="6 7">Clav52</strain>
    </source>
</reference>
<dbReference type="CDD" id="cd03766">
    <property type="entry name" value="Gn_AT_II_novel"/>
    <property type="match status" value="1"/>
</dbReference>
<dbReference type="EMBL" id="SRRH01000599">
    <property type="protein sequence ID" value="KAG6286837.1"/>
    <property type="molecule type" value="Genomic_DNA"/>
</dbReference>
<feature type="domain" description="Glutamine amidotransferase type-2" evidence="5">
    <location>
        <begin position="2"/>
        <end position="211"/>
    </location>
</feature>
<proteinExistence type="predicted"/>
<organism evidence="6 7">
    <name type="scientific">Claviceps aff. purpurea</name>
    <dbReference type="NCBI Taxonomy" id="1967640"/>
    <lineage>
        <taxon>Eukaryota</taxon>
        <taxon>Fungi</taxon>
        <taxon>Dikarya</taxon>
        <taxon>Ascomycota</taxon>
        <taxon>Pezizomycotina</taxon>
        <taxon>Sordariomycetes</taxon>
        <taxon>Hypocreomycetidae</taxon>
        <taxon>Hypocreales</taxon>
        <taxon>Clavicipitaceae</taxon>
        <taxon>Claviceps</taxon>
    </lineage>
</organism>
<dbReference type="Gene3D" id="3.40.50.620">
    <property type="entry name" value="HUPs"/>
    <property type="match status" value="1"/>
</dbReference>
<evidence type="ECO:0000256" key="2">
    <source>
        <dbReference type="ARBA" id="ARBA00022888"/>
    </source>
</evidence>
<keyword evidence="7" id="KW-1185">Reference proteome</keyword>
<dbReference type="GO" id="GO:0004066">
    <property type="term" value="F:asparagine synthase (glutamine-hydrolyzing) activity"/>
    <property type="evidence" value="ECO:0007669"/>
    <property type="project" value="InterPro"/>
</dbReference>
<dbReference type="InterPro" id="IPR001962">
    <property type="entry name" value="Asn_synthase"/>
</dbReference>
<dbReference type="Pfam" id="PF13537">
    <property type="entry name" value="GATase_7"/>
    <property type="match status" value="1"/>
</dbReference>
<evidence type="ECO:0000259" key="5">
    <source>
        <dbReference type="PROSITE" id="PS51278"/>
    </source>
</evidence>